<feature type="transmembrane region" description="Helical" evidence="7">
    <location>
        <begin position="517"/>
        <end position="540"/>
    </location>
</feature>
<feature type="transmembrane region" description="Helical" evidence="7">
    <location>
        <begin position="579"/>
        <end position="597"/>
    </location>
</feature>
<keyword evidence="5 7" id="KW-0472">Membrane</keyword>
<dbReference type="GO" id="GO:0022857">
    <property type="term" value="F:transmembrane transporter activity"/>
    <property type="evidence" value="ECO:0007669"/>
    <property type="project" value="InterPro"/>
</dbReference>
<dbReference type="PANTHER" id="PTHR45649">
    <property type="entry name" value="AMINO-ACID PERMEASE BAT1"/>
    <property type="match status" value="1"/>
</dbReference>
<feature type="transmembrane region" description="Helical" evidence="7">
    <location>
        <begin position="323"/>
        <end position="345"/>
    </location>
</feature>
<keyword evidence="3 7" id="KW-0812">Transmembrane</keyword>
<dbReference type="Pfam" id="PF13520">
    <property type="entry name" value="AA_permease_2"/>
    <property type="match status" value="1"/>
</dbReference>
<evidence type="ECO:0000256" key="2">
    <source>
        <dbReference type="ARBA" id="ARBA00022448"/>
    </source>
</evidence>
<evidence type="ECO:0000313" key="8">
    <source>
        <dbReference type="EMBL" id="WOO79537.1"/>
    </source>
</evidence>
<feature type="transmembrane region" description="Helical" evidence="7">
    <location>
        <begin position="242"/>
        <end position="264"/>
    </location>
</feature>
<keyword evidence="4 7" id="KW-1133">Transmembrane helix</keyword>
<feature type="compositionally biased region" description="Low complexity" evidence="6">
    <location>
        <begin position="9"/>
        <end position="43"/>
    </location>
</feature>
<evidence type="ECO:0000256" key="7">
    <source>
        <dbReference type="SAM" id="Phobius"/>
    </source>
</evidence>
<dbReference type="RefSeq" id="XP_062625569.1">
    <property type="nucleotide sequence ID" value="XM_062769585.1"/>
</dbReference>
<dbReference type="PANTHER" id="PTHR45649:SF9">
    <property type="entry name" value="AMINO-ACID PERMEASE 2"/>
    <property type="match status" value="1"/>
</dbReference>
<evidence type="ECO:0000256" key="3">
    <source>
        <dbReference type="ARBA" id="ARBA00022692"/>
    </source>
</evidence>
<dbReference type="Proteomes" id="UP000827549">
    <property type="component" value="Chromosome 2"/>
</dbReference>
<dbReference type="EMBL" id="CP086715">
    <property type="protein sequence ID" value="WOO79537.1"/>
    <property type="molecule type" value="Genomic_DNA"/>
</dbReference>
<keyword evidence="2" id="KW-0813">Transport</keyword>
<feature type="transmembrane region" description="Helical" evidence="7">
    <location>
        <begin position="276"/>
        <end position="303"/>
    </location>
</feature>
<organism evidence="8 9">
    <name type="scientific">Vanrija pseudolonga</name>
    <dbReference type="NCBI Taxonomy" id="143232"/>
    <lineage>
        <taxon>Eukaryota</taxon>
        <taxon>Fungi</taxon>
        <taxon>Dikarya</taxon>
        <taxon>Basidiomycota</taxon>
        <taxon>Agaricomycotina</taxon>
        <taxon>Tremellomycetes</taxon>
        <taxon>Trichosporonales</taxon>
        <taxon>Trichosporonaceae</taxon>
        <taxon>Vanrija</taxon>
    </lineage>
</organism>
<evidence type="ECO:0000256" key="1">
    <source>
        <dbReference type="ARBA" id="ARBA00004141"/>
    </source>
</evidence>
<accession>A0AAF0Y3U1</accession>
<feature type="region of interest" description="Disordered" evidence="6">
    <location>
        <begin position="102"/>
        <end position="162"/>
    </location>
</feature>
<evidence type="ECO:0000256" key="6">
    <source>
        <dbReference type="SAM" id="MobiDB-lite"/>
    </source>
</evidence>
<feature type="transmembrane region" description="Helical" evidence="7">
    <location>
        <begin position="679"/>
        <end position="699"/>
    </location>
</feature>
<protein>
    <submittedName>
        <fullName evidence="8">Purtative amino-acid permeasec</fullName>
    </submittedName>
</protein>
<evidence type="ECO:0000313" key="9">
    <source>
        <dbReference type="Proteomes" id="UP000827549"/>
    </source>
</evidence>
<dbReference type="GO" id="GO:0016020">
    <property type="term" value="C:membrane"/>
    <property type="evidence" value="ECO:0007669"/>
    <property type="project" value="UniProtKB-SubCell"/>
</dbReference>
<feature type="compositionally biased region" description="Low complexity" evidence="6">
    <location>
        <begin position="785"/>
        <end position="800"/>
    </location>
</feature>
<dbReference type="Gene3D" id="1.20.1740.10">
    <property type="entry name" value="Amino acid/polyamine transporter I"/>
    <property type="match status" value="1"/>
</dbReference>
<evidence type="ECO:0000256" key="4">
    <source>
        <dbReference type="ARBA" id="ARBA00022989"/>
    </source>
</evidence>
<feature type="transmembrane region" description="Helical" evidence="7">
    <location>
        <begin position="603"/>
        <end position="628"/>
    </location>
</feature>
<dbReference type="InterPro" id="IPR002293">
    <property type="entry name" value="AA/rel_permease1"/>
</dbReference>
<evidence type="ECO:0000256" key="5">
    <source>
        <dbReference type="ARBA" id="ARBA00023136"/>
    </source>
</evidence>
<feature type="transmembrane region" description="Helical" evidence="7">
    <location>
        <begin position="649"/>
        <end position="667"/>
    </location>
</feature>
<feature type="transmembrane region" description="Helical" evidence="7">
    <location>
        <begin position="476"/>
        <end position="497"/>
    </location>
</feature>
<feature type="region of interest" description="Disordered" evidence="6">
    <location>
        <begin position="768"/>
        <end position="892"/>
    </location>
</feature>
<comment type="subcellular location">
    <subcellularLocation>
        <location evidence="1">Membrane</location>
        <topology evidence="1">Multi-pass membrane protein</topology>
    </subcellularLocation>
</comment>
<dbReference type="AlphaFoldDB" id="A0AAF0Y3U1"/>
<keyword evidence="9" id="KW-1185">Reference proteome</keyword>
<feature type="compositionally biased region" description="Polar residues" evidence="6">
    <location>
        <begin position="775"/>
        <end position="784"/>
    </location>
</feature>
<proteinExistence type="predicted"/>
<feature type="region of interest" description="Disordered" evidence="6">
    <location>
        <begin position="1"/>
        <end position="52"/>
    </location>
</feature>
<feature type="transmembrane region" description="Helical" evidence="7">
    <location>
        <begin position="366"/>
        <end position="387"/>
    </location>
</feature>
<gene>
    <name evidence="8" type="primary">SPBC15C4.04c_0</name>
    <name evidence="8" type="ORF">LOC62_02G003061</name>
</gene>
<feature type="compositionally biased region" description="Acidic residues" evidence="6">
    <location>
        <begin position="860"/>
        <end position="872"/>
    </location>
</feature>
<feature type="transmembrane region" description="Helical" evidence="7">
    <location>
        <begin position="393"/>
        <end position="414"/>
    </location>
</feature>
<reference evidence="8" key="1">
    <citation type="submission" date="2023-10" db="EMBL/GenBank/DDBJ databases">
        <authorList>
            <person name="Noh H."/>
        </authorList>
    </citation>
    <scope>NUCLEOTIDE SEQUENCE</scope>
    <source>
        <strain evidence="8">DUCC4014</strain>
    </source>
</reference>
<name>A0AAF0Y3U1_9TREE</name>
<sequence>MPSPPGAAPPSGLASSRSTQQQLQQQVSTSSTSSGGTMTQASTVSSTASFMGAPTPYNTMCDPSAYDTASRVGGTTTGYGADHDIGMSSASVSDAEILYEPGNDADISIGPTLSPASSRRRPSSIADGLTSEQSATPSRIRLLPYSKTSTGDYIPRSDRPVPAPPAAISSTFSREGTDLGLTSIISTPSSAHYISDATTSSTNRLTSRFRRGSAQPPKEVDRDTQRLQQLGYDAVLGRDYTFWSSLAISWLNIGCLQGTIFAVPGSYRYGGPAMMLVAWPISGVLSVCLVFTLSELASAYPVAGAMASWSWKLARGGVGGERYWGWAMGGIVLGGHIANLILLAWETVNVIEGTMGLAFEFTPKPWQGVLFFLALVLVVGSVGATTMGRSPRYWLVAFGYGLSVWVVLCVSLLATGVSRRNYSPPISTKFYNSTGWNSRGLVYILGWQYTTIASGSDASAHMSEETQRPSRNVPNAMTVSVILTYVLAYISIILLFISVNPDDAQYISGQSFPVGHILAKAISMDGAIGICVLLIVALCLQMQAQLQASSRFMFALARDRAVPFSDRIQRTNSSKNPAFANWVVVAMWAPFSCLLFVGNYQVMYSVVTTAAASLSMLGYFVPVFLYLISGMDLQNEGRSSWSMRKMSKPFAFIGAVFCFVVIIVQVIPPKSPVRASNMSWQPVVITCVLILCFITWKLYGAKHYSGPIRALTKWQTGVEIDLDSTLHASTNRANDPSRSDGSFKILPTPLYESAVHTVTVGSARTVETMPGNGEWAQQSFTTDESGWNGSNWGSGSSSGRRGSGNGGSGTESSVTFARTSRHGLGGGMGRVAEDSEGEAAATAQAAANPTRSVTVGAPPPDDDDDDVIEDGIEASHSVSWGDVSSGGGRAKP</sequence>
<dbReference type="GeneID" id="87806307"/>